<feature type="region of interest" description="Disordered" evidence="12">
    <location>
        <begin position="136"/>
        <end position="161"/>
    </location>
</feature>
<dbReference type="PANTHER" id="PTHR13108">
    <property type="entry name" value="CONDENSIN COMPLEX SUBUNIT 2"/>
    <property type="match status" value="1"/>
</dbReference>
<feature type="compositionally biased region" description="Acidic residues" evidence="12">
    <location>
        <begin position="340"/>
        <end position="353"/>
    </location>
</feature>
<evidence type="ECO:0000256" key="10">
    <source>
        <dbReference type="ARBA" id="ARBA00023306"/>
    </source>
</evidence>
<proteinExistence type="inferred from homology"/>
<organism evidence="13 14">
    <name type="scientific">Hesseltinella vesiculosa</name>
    <dbReference type="NCBI Taxonomy" id="101127"/>
    <lineage>
        <taxon>Eukaryota</taxon>
        <taxon>Fungi</taxon>
        <taxon>Fungi incertae sedis</taxon>
        <taxon>Mucoromycota</taxon>
        <taxon>Mucoromycotina</taxon>
        <taxon>Mucoromycetes</taxon>
        <taxon>Mucorales</taxon>
        <taxon>Cunninghamellaceae</taxon>
        <taxon>Hesseltinella</taxon>
    </lineage>
</organism>
<evidence type="ECO:0000256" key="6">
    <source>
        <dbReference type="ARBA" id="ARBA00022490"/>
    </source>
</evidence>
<evidence type="ECO:0000256" key="9">
    <source>
        <dbReference type="ARBA" id="ARBA00023067"/>
    </source>
</evidence>
<keyword evidence="9 11" id="KW-0226">DNA condensation</keyword>
<dbReference type="PIRSF" id="PIRSF017126">
    <property type="entry name" value="Condensin_H"/>
    <property type="match status" value="1"/>
</dbReference>
<dbReference type="GO" id="GO:0003682">
    <property type="term" value="F:chromatin binding"/>
    <property type="evidence" value="ECO:0007669"/>
    <property type="project" value="TreeGrafter"/>
</dbReference>
<comment type="subcellular location">
    <subcellularLocation>
        <location evidence="1">Chromosome</location>
    </subcellularLocation>
    <subcellularLocation>
        <location evidence="2">Cytoplasm</location>
    </subcellularLocation>
</comment>
<evidence type="ECO:0000313" key="14">
    <source>
        <dbReference type="Proteomes" id="UP000242146"/>
    </source>
</evidence>
<keyword evidence="10 11" id="KW-0131">Cell cycle</keyword>
<name>A0A1X2GF91_9FUNG</name>
<dbReference type="AlphaFoldDB" id="A0A1X2GF91"/>
<dbReference type="Proteomes" id="UP000242146">
    <property type="component" value="Unassembled WGS sequence"/>
</dbReference>
<comment type="similarity">
    <text evidence="3 11">Belongs to the CND2 (condensin subunit 2) family.</text>
</comment>
<dbReference type="STRING" id="101127.A0A1X2GF91"/>
<feature type="compositionally biased region" description="Basic and acidic residues" evidence="12">
    <location>
        <begin position="22"/>
        <end position="35"/>
    </location>
</feature>
<evidence type="ECO:0000256" key="12">
    <source>
        <dbReference type="SAM" id="MobiDB-lite"/>
    </source>
</evidence>
<dbReference type="PANTHER" id="PTHR13108:SF9">
    <property type="entry name" value="CONDENSIN COMPLEX SUBUNIT 2"/>
    <property type="match status" value="1"/>
</dbReference>
<evidence type="ECO:0000256" key="8">
    <source>
        <dbReference type="ARBA" id="ARBA00022776"/>
    </source>
</evidence>
<feature type="compositionally biased region" description="Polar residues" evidence="12">
    <location>
        <begin position="451"/>
        <end position="462"/>
    </location>
</feature>
<evidence type="ECO:0000256" key="3">
    <source>
        <dbReference type="ARBA" id="ARBA00009471"/>
    </source>
</evidence>
<keyword evidence="7 11" id="KW-0132">Cell division</keyword>
<evidence type="ECO:0000256" key="11">
    <source>
        <dbReference type="PIRNR" id="PIRNR017126"/>
    </source>
</evidence>
<feature type="region of interest" description="Disordered" evidence="12">
    <location>
        <begin position="1"/>
        <end position="46"/>
    </location>
</feature>
<dbReference type="OrthoDB" id="362021at2759"/>
<feature type="compositionally biased region" description="Acidic residues" evidence="12">
    <location>
        <begin position="572"/>
        <end position="591"/>
    </location>
</feature>
<dbReference type="Pfam" id="PF05786">
    <property type="entry name" value="Cnd2"/>
    <property type="match status" value="1"/>
</dbReference>
<comment type="caution">
    <text evidence="13">The sequence shown here is derived from an EMBL/GenBank/DDBJ whole genome shotgun (WGS) entry which is preliminary data.</text>
</comment>
<evidence type="ECO:0000256" key="4">
    <source>
        <dbReference type="ARBA" id="ARBA00016065"/>
    </source>
</evidence>
<reference evidence="13 14" key="1">
    <citation type="submission" date="2016-07" db="EMBL/GenBank/DDBJ databases">
        <title>Pervasive Adenine N6-methylation of Active Genes in Fungi.</title>
        <authorList>
            <consortium name="DOE Joint Genome Institute"/>
            <person name="Mondo S.J."/>
            <person name="Dannebaum R.O."/>
            <person name="Kuo R.C."/>
            <person name="Labutti K."/>
            <person name="Haridas S."/>
            <person name="Kuo A."/>
            <person name="Salamov A."/>
            <person name="Ahrendt S.R."/>
            <person name="Lipzen A."/>
            <person name="Sullivan W."/>
            <person name="Andreopoulos W.B."/>
            <person name="Clum A."/>
            <person name="Lindquist E."/>
            <person name="Daum C."/>
            <person name="Ramamoorthy G.K."/>
            <person name="Gryganskyi A."/>
            <person name="Culley D."/>
            <person name="Magnuson J.K."/>
            <person name="James T.Y."/>
            <person name="O'Malley M.A."/>
            <person name="Stajich J.E."/>
            <person name="Spatafora J.W."/>
            <person name="Visel A."/>
            <person name="Grigoriev I.V."/>
        </authorList>
    </citation>
    <scope>NUCLEOTIDE SEQUENCE [LARGE SCALE GENOMIC DNA]</scope>
    <source>
        <strain evidence="13 14">NRRL 3301</strain>
    </source>
</reference>
<feature type="compositionally biased region" description="Polar residues" evidence="12">
    <location>
        <begin position="1"/>
        <end position="13"/>
    </location>
</feature>
<dbReference type="EMBL" id="MCGT01000018">
    <property type="protein sequence ID" value="ORX52410.1"/>
    <property type="molecule type" value="Genomic_DNA"/>
</dbReference>
<keyword evidence="14" id="KW-1185">Reference proteome</keyword>
<feature type="region of interest" description="Disordered" evidence="12">
    <location>
        <begin position="558"/>
        <end position="591"/>
    </location>
</feature>
<accession>A0A1X2GF91</accession>
<evidence type="ECO:0000256" key="1">
    <source>
        <dbReference type="ARBA" id="ARBA00004286"/>
    </source>
</evidence>
<dbReference type="GO" id="GO:0005737">
    <property type="term" value="C:cytoplasm"/>
    <property type="evidence" value="ECO:0007669"/>
    <property type="project" value="UniProtKB-SubCell"/>
</dbReference>
<dbReference type="GO" id="GO:0007076">
    <property type="term" value="P:mitotic chromosome condensation"/>
    <property type="evidence" value="ECO:0007669"/>
    <property type="project" value="InterPro"/>
</dbReference>
<evidence type="ECO:0000256" key="7">
    <source>
        <dbReference type="ARBA" id="ARBA00022618"/>
    </source>
</evidence>
<evidence type="ECO:0000313" key="13">
    <source>
        <dbReference type="EMBL" id="ORX52410.1"/>
    </source>
</evidence>
<feature type="region of interest" description="Disordered" evidence="12">
    <location>
        <begin position="334"/>
        <end position="353"/>
    </location>
</feature>
<feature type="region of interest" description="Disordered" evidence="12">
    <location>
        <begin position="442"/>
        <end position="480"/>
    </location>
</feature>
<dbReference type="GO" id="GO:0000796">
    <property type="term" value="C:condensin complex"/>
    <property type="evidence" value="ECO:0007669"/>
    <property type="project" value="InterPro"/>
</dbReference>
<feature type="region of interest" description="Disordered" evidence="12">
    <location>
        <begin position="368"/>
        <end position="409"/>
    </location>
</feature>
<feature type="region of interest" description="Disordered" evidence="12">
    <location>
        <begin position="243"/>
        <end position="265"/>
    </location>
</feature>
<evidence type="ECO:0000256" key="2">
    <source>
        <dbReference type="ARBA" id="ARBA00004496"/>
    </source>
</evidence>
<dbReference type="InterPro" id="IPR022816">
    <property type="entry name" value="Condensin_barren_su2"/>
</dbReference>
<keyword evidence="6" id="KW-0963">Cytoplasm</keyword>
<gene>
    <name evidence="13" type="ORF">DM01DRAFT_1384105</name>
</gene>
<keyword evidence="5" id="KW-0158">Chromosome</keyword>
<protein>
    <recommendedName>
        <fullName evidence="4 11">Condensin complex subunit 2</fullName>
    </recommendedName>
</protein>
<evidence type="ECO:0000256" key="5">
    <source>
        <dbReference type="ARBA" id="ARBA00022454"/>
    </source>
</evidence>
<keyword evidence="8 11" id="KW-0498">Mitosis</keyword>
<sequence>MVQSTLQRPSFRNNNRKRSRQDRRSDNSMVHRDLLSRQPISNNSEPIQVDNVLPTVSPEQMYSNFEEWLKMATDNKINAANSWNFALIDYFHEMTFIRDGDTINFQRASCTLDGCVKIYTSRVDSVASETGKLLTGLADHGNANDDGEQEAEKRTRRKGNRSEKTLLKDFSSLAVKKLDVDFSVDPLFKKTSADFDEGGARGLLLNVLSLDQDGKIIFDSSDARPEQVDDDDQQLAIPIDAVAEPPNNSPSADDMDIDSATTPPIDEMELGSQLILFDDPGQHALTHESIMDITNLRAKLRMDDDFDKLVVCPTLMNIDFFKDGNDIMDELNEVSKEKDPDEQEPENPIVDEDYDYGFDAFDFQEDEQANDHDQGFADPFADVLDDTQPDQDHEPLQLEPDEPQDNPFSIMSSQQETDLLSYFDTTLSKTWAGPEHWKLRRARRDIEKPEPSSTQDNTSVAETESPGGPGDAPEHTNKKKLQVDTAIDFLNGEEVREEDIFGKNKRTNITLTQQQMTRDPATLLLPDDQHFSSKQLLRYFLKPKITLLRPKKFLRSRQSDLDDLPDPIQTNEPEEPSTLDNPDADFWADDLDYNEPPLDTTEPDHIEMDSTPFDEMSSMYPDTMYDDDTQDLYDSQVYDDPLVGSQVKKVKPPFMDYAKKAKRVDVKKLKENLWKALTLPPPEQAQEQVTAVVHGELKFTEVIHNLKKMYPVKVMRDISVPFCFICLLHLANEKNLSITGMNQGDDDDDFVLGDDMAWLNSDELLNEIKIVQNT</sequence>
<comment type="function">
    <text evidence="11">Regulatory subunit of the condensin complex, a complex required for conversion of interphase chromatin into mitotic-like condense chromosomes.</text>
</comment>
<dbReference type="GO" id="GO:0051301">
    <property type="term" value="P:cell division"/>
    <property type="evidence" value="ECO:0007669"/>
    <property type="project" value="UniProtKB-KW"/>
</dbReference>